<evidence type="ECO:0000313" key="2">
    <source>
        <dbReference type="EMBL" id="SFI17348.1"/>
    </source>
</evidence>
<dbReference type="InterPro" id="IPR011990">
    <property type="entry name" value="TPR-like_helical_dom_sf"/>
</dbReference>
<dbReference type="PROSITE" id="PS50005">
    <property type="entry name" value="TPR"/>
    <property type="match status" value="1"/>
</dbReference>
<protein>
    <submittedName>
        <fullName evidence="2">Tetratricopeptide repeat-containing protein</fullName>
    </submittedName>
</protein>
<name>A0A1I3G1G7_9FIRM</name>
<proteinExistence type="predicted"/>
<dbReference type="Gene3D" id="1.25.40.10">
    <property type="entry name" value="Tetratricopeptide repeat domain"/>
    <property type="match status" value="2"/>
</dbReference>
<keyword evidence="1" id="KW-0802">TPR repeat</keyword>
<dbReference type="RefSeq" id="WP_093372939.1">
    <property type="nucleotide sequence ID" value="NZ_FOQA01000007.1"/>
</dbReference>
<feature type="repeat" description="TPR" evidence="1">
    <location>
        <begin position="261"/>
        <end position="294"/>
    </location>
</feature>
<dbReference type="SMART" id="SM00028">
    <property type="entry name" value="TPR"/>
    <property type="match status" value="4"/>
</dbReference>
<dbReference type="STRING" id="69895.SAMN05192551_107147"/>
<dbReference type="Proteomes" id="UP000199287">
    <property type="component" value="Unassembled WGS sequence"/>
</dbReference>
<dbReference type="InterPro" id="IPR019734">
    <property type="entry name" value="TPR_rpt"/>
</dbReference>
<accession>A0A1I3G1G7</accession>
<organism evidence="2 3">
    <name type="scientific">Tindallia magadiensis</name>
    <dbReference type="NCBI Taxonomy" id="69895"/>
    <lineage>
        <taxon>Bacteria</taxon>
        <taxon>Bacillati</taxon>
        <taxon>Bacillota</taxon>
        <taxon>Clostridia</taxon>
        <taxon>Peptostreptococcales</taxon>
        <taxon>Tindalliaceae</taxon>
        <taxon>Tindallia</taxon>
    </lineage>
</organism>
<dbReference type="OrthoDB" id="358807at2"/>
<gene>
    <name evidence="2" type="ORF">SAMN05192551_107147</name>
</gene>
<evidence type="ECO:0000256" key="1">
    <source>
        <dbReference type="PROSITE-ProRule" id="PRU00339"/>
    </source>
</evidence>
<reference evidence="3" key="1">
    <citation type="submission" date="2016-10" db="EMBL/GenBank/DDBJ databases">
        <authorList>
            <person name="Varghese N."/>
            <person name="Submissions S."/>
        </authorList>
    </citation>
    <scope>NUCLEOTIDE SEQUENCE [LARGE SCALE GENOMIC DNA]</scope>
    <source>
        <strain evidence="3">Z-7934</strain>
    </source>
</reference>
<dbReference type="EMBL" id="FOQA01000007">
    <property type="protein sequence ID" value="SFI17348.1"/>
    <property type="molecule type" value="Genomic_DNA"/>
</dbReference>
<keyword evidence="3" id="KW-1185">Reference proteome</keyword>
<dbReference type="Pfam" id="PF13181">
    <property type="entry name" value="TPR_8"/>
    <property type="match status" value="1"/>
</dbReference>
<sequence>MKSDKLFCYLKPFTENLTFITLKPGTTLGLENYRVPTDGLDVPLITLSLAERIKAQQEDEVIDCSMIIEGIGYLLGIDTSFSKRIEYEKLIAASGLLVSQIWLKEAINYQKKGQFEETLIFARSAALFEPEAEDALLLIGISSYQVAASLKLENSQREHLISESLLYLESLYEKDIKNPLCNYYLGLLYRENKTYNKAMKVWKEAESMEMSEEEKALLVKQMEVVSDLATYENGYQAALQNKGVEALEWLLPLVDRHQSWWNLHFFVGLAYEQTGSFLEAMKHYNKVIEIKGYHEETYLQLVNIYLIVEESQKALSMIEELLSRNKNSLEIKCKAALVAYLASQHYRSKSLIKEVEKVDPNFHMLKMVKQQIQTLSKS</sequence>
<dbReference type="AlphaFoldDB" id="A0A1I3G1G7"/>
<dbReference type="SUPFAM" id="SSF48452">
    <property type="entry name" value="TPR-like"/>
    <property type="match status" value="1"/>
</dbReference>
<evidence type="ECO:0000313" key="3">
    <source>
        <dbReference type="Proteomes" id="UP000199287"/>
    </source>
</evidence>